<evidence type="ECO:0000313" key="4">
    <source>
        <dbReference type="Proteomes" id="UP001164909"/>
    </source>
</evidence>
<organism evidence="3 4">
    <name type="scientific">Caldicellulosiruptor morganii</name>
    <dbReference type="NCBI Taxonomy" id="1387555"/>
    <lineage>
        <taxon>Bacteria</taxon>
        <taxon>Bacillati</taxon>
        <taxon>Bacillota</taxon>
        <taxon>Bacillota incertae sedis</taxon>
        <taxon>Caldicellulosiruptorales</taxon>
        <taxon>Caldicellulosiruptoraceae</taxon>
        <taxon>Caldicellulosiruptor</taxon>
    </lineage>
</organism>
<proteinExistence type="predicted"/>
<dbReference type="InterPro" id="IPR050710">
    <property type="entry name" value="Band7/mec-2_domain"/>
</dbReference>
<name>A0ABY7BNE5_9FIRM</name>
<protein>
    <submittedName>
        <fullName evidence="3">SPFH/Band 7/PHB domain protein</fullName>
    </submittedName>
</protein>
<dbReference type="EMBL" id="CP113865">
    <property type="protein sequence ID" value="WAM34358.1"/>
    <property type="molecule type" value="Genomic_DNA"/>
</dbReference>
<dbReference type="InterPro" id="IPR036013">
    <property type="entry name" value="Band_7/SPFH_dom_sf"/>
</dbReference>
<dbReference type="InterPro" id="IPR001972">
    <property type="entry name" value="Stomatin_HflK_fam"/>
</dbReference>
<feature type="transmembrane region" description="Helical" evidence="1">
    <location>
        <begin position="6"/>
        <end position="25"/>
    </location>
</feature>
<dbReference type="PANTHER" id="PTHR43327:SF10">
    <property type="entry name" value="STOMATIN-LIKE PROTEIN 2, MITOCHONDRIAL"/>
    <property type="match status" value="1"/>
</dbReference>
<dbReference type="CDD" id="cd08829">
    <property type="entry name" value="SPFH_paraslipin"/>
    <property type="match status" value="1"/>
</dbReference>
<dbReference type="SUPFAM" id="SSF117892">
    <property type="entry name" value="Band 7/SPFH domain"/>
    <property type="match status" value="1"/>
</dbReference>
<keyword evidence="4" id="KW-1185">Reference proteome</keyword>
<evidence type="ECO:0000259" key="2">
    <source>
        <dbReference type="SMART" id="SM00244"/>
    </source>
</evidence>
<keyword evidence="1" id="KW-0812">Transmembrane</keyword>
<dbReference type="RefSeq" id="WP_045170332.1">
    <property type="nucleotide sequence ID" value="NZ_CP113865.1"/>
</dbReference>
<evidence type="ECO:0000256" key="1">
    <source>
        <dbReference type="SAM" id="Phobius"/>
    </source>
</evidence>
<feature type="domain" description="Band 7" evidence="2">
    <location>
        <begin position="20"/>
        <end position="178"/>
    </location>
</feature>
<keyword evidence="1" id="KW-0472">Membrane</keyword>
<sequence length="313" mass="35277">MGPLGWVILIIVLFLIFFFSSIKVVRTKYCYVVERIGQFHRVLEPGIHIIIPFIDNVRAKVNMQERILDVPPQDVITKDNVRIKIDSVVFFEVFDAKMCTYNIQNYQAAIMYSVLTNLRDVVGNMTLDEIFSSREIINSRLTSVLDQITDNYGVKVKRVEIKDIIPPAEITQAMEKQMKAERDKRAMILEAEGVRESEIAKAEGYKQAMIKRAEGEKQQKILQAEGQAQAIEMVARAQANAIAYVNRAIKESGTDAVVLAMRQIEAAIEIAKNPANKVYIPTDAFKNLGTLIGASELIRTNENINVQGNNGEK</sequence>
<dbReference type="Gene3D" id="3.30.479.30">
    <property type="entry name" value="Band 7 domain"/>
    <property type="match status" value="1"/>
</dbReference>
<dbReference type="PANTHER" id="PTHR43327">
    <property type="entry name" value="STOMATIN-LIKE PROTEIN 2, MITOCHONDRIAL"/>
    <property type="match status" value="1"/>
</dbReference>
<dbReference type="Proteomes" id="UP001164909">
    <property type="component" value="Chromosome"/>
</dbReference>
<keyword evidence="1" id="KW-1133">Transmembrane helix</keyword>
<evidence type="ECO:0000313" key="3">
    <source>
        <dbReference type="EMBL" id="WAM34358.1"/>
    </source>
</evidence>
<accession>A0ABY7BNE5</accession>
<reference evidence="3" key="1">
    <citation type="submission" date="2022-12" db="EMBL/GenBank/DDBJ databases">
        <authorList>
            <person name="Bing R.G."/>
            <person name="Willard D.J."/>
            <person name="Manesh M.J.H."/>
            <person name="Laemthong T."/>
            <person name="Crosby J.R."/>
            <person name="Kelly R.M."/>
        </authorList>
    </citation>
    <scope>NUCLEOTIDE SEQUENCE</scope>
    <source>
        <strain evidence="3">DSM 8990</strain>
    </source>
</reference>
<dbReference type="Pfam" id="PF01145">
    <property type="entry name" value="Band_7"/>
    <property type="match status" value="1"/>
</dbReference>
<dbReference type="InterPro" id="IPR001107">
    <property type="entry name" value="Band_7"/>
</dbReference>
<gene>
    <name evidence="3" type="ORF">OTK00_000543</name>
</gene>
<dbReference type="PRINTS" id="PR00721">
    <property type="entry name" value="STOMATIN"/>
</dbReference>
<dbReference type="SMART" id="SM00244">
    <property type="entry name" value="PHB"/>
    <property type="match status" value="1"/>
</dbReference>